<sequence length="239" mass="25644">MLPVLPLLMSTLPTILKKIPYIAVHVLSDTMSALRRTLGTKLRVITFATTVTKLRVITFATTISTKVTVNEILASTKAAFSFDIPDHKSGKSNAAVIAAGLPKKVSAAKQLTLKDISNVASNTMLCSATLESGAKVAGAVSWVHQKGVQEGTKAIIKNILGQDSKEDSVNVKMMVESMDVLRRDSVVIKETLAHLDEELLPPRAVVSQPGPSDPPEEAKVPKEAESPEGPDASTWEDFF</sequence>
<keyword evidence="2" id="KW-1185">Reference proteome</keyword>
<comment type="caution">
    <text evidence="1">The sequence shown here is derived from an EMBL/GenBank/DDBJ whole genome shotgun (WGS) entry which is preliminary data.</text>
</comment>
<gene>
    <name evidence="1" type="ORF">Vadar_011186</name>
</gene>
<protein>
    <submittedName>
        <fullName evidence="1">Uncharacterized protein</fullName>
    </submittedName>
</protein>
<evidence type="ECO:0000313" key="2">
    <source>
        <dbReference type="Proteomes" id="UP000828048"/>
    </source>
</evidence>
<organism evidence="1 2">
    <name type="scientific">Vaccinium darrowii</name>
    <dbReference type="NCBI Taxonomy" id="229202"/>
    <lineage>
        <taxon>Eukaryota</taxon>
        <taxon>Viridiplantae</taxon>
        <taxon>Streptophyta</taxon>
        <taxon>Embryophyta</taxon>
        <taxon>Tracheophyta</taxon>
        <taxon>Spermatophyta</taxon>
        <taxon>Magnoliopsida</taxon>
        <taxon>eudicotyledons</taxon>
        <taxon>Gunneridae</taxon>
        <taxon>Pentapetalae</taxon>
        <taxon>asterids</taxon>
        <taxon>Ericales</taxon>
        <taxon>Ericaceae</taxon>
        <taxon>Vaccinioideae</taxon>
        <taxon>Vaccinieae</taxon>
        <taxon>Vaccinium</taxon>
    </lineage>
</organism>
<accession>A0ACB7XPW4</accession>
<name>A0ACB7XPW4_9ERIC</name>
<evidence type="ECO:0000313" key="1">
    <source>
        <dbReference type="EMBL" id="KAH7842969.1"/>
    </source>
</evidence>
<reference evidence="1 2" key="1">
    <citation type="journal article" date="2021" name="Hortic Res">
        <title>High-quality reference genome and annotation aids understanding of berry development for evergreen blueberry (Vaccinium darrowii).</title>
        <authorList>
            <person name="Yu J."/>
            <person name="Hulse-Kemp A.M."/>
            <person name="Babiker E."/>
            <person name="Staton M."/>
        </authorList>
    </citation>
    <scope>NUCLEOTIDE SEQUENCE [LARGE SCALE GENOMIC DNA]</scope>
    <source>
        <strain evidence="2">cv. NJ 8807/NJ 8810</strain>
        <tissue evidence="1">Young leaf</tissue>
    </source>
</reference>
<dbReference type="Proteomes" id="UP000828048">
    <property type="component" value="Chromosome 1"/>
</dbReference>
<proteinExistence type="predicted"/>
<dbReference type="EMBL" id="CM037151">
    <property type="protein sequence ID" value="KAH7842969.1"/>
    <property type="molecule type" value="Genomic_DNA"/>
</dbReference>